<protein>
    <recommendedName>
        <fullName evidence="3">Secreted protein</fullName>
    </recommendedName>
</protein>
<comment type="caution">
    <text evidence="1">The sequence shown here is derived from an EMBL/GenBank/DDBJ whole genome shotgun (WGS) entry which is preliminary data.</text>
</comment>
<evidence type="ECO:0000313" key="2">
    <source>
        <dbReference type="Proteomes" id="UP001054854"/>
    </source>
</evidence>
<dbReference type="EMBL" id="BNEK01000003">
    <property type="protein sequence ID" value="GHJ28615.1"/>
    <property type="molecule type" value="Genomic_DNA"/>
</dbReference>
<evidence type="ECO:0000313" key="1">
    <source>
        <dbReference type="EMBL" id="GHJ28615.1"/>
    </source>
</evidence>
<name>A0ABQ3TZ40_STRHY</name>
<organism evidence="1 2">
    <name type="scientific">Streptomyces hygroscopicus</name>
    <dbReference type="NCBI Taxonomy" id="1912"/>
    <lineage>
        <taxon>Bacteria</taxon>
        <taxon>Bacillati</taxon>
        <taxon>Actinomycetota</taxon>
        <taxon>Actinomycetes</taxon>
        <taxon>Kitasatosporales</taxon>
        <taxon>Streptomycetaceae</taxon>
        <taxon>Streptomyces</taxon>
        <taxon>Streptomyces violaceusniger group</taxon>
    </lineage>
</organism>
<accession>A0ABQ3TZ40</accession>
<proteinExistence type="predicted"/>
<reference evidence="1" key="1">
    <citation type="submission" date="2024-05" db="EMBL/GenBank/DDBJ databases">
        <title>Whole genome shotgun sequence of Streptomyces hygroscopicus NBRC 113678.</title>
        <authorList>
            <person name="Komaki H."/>
            <person name="Tamura T."/>
        </authorList>
    </citation>
    <scope>NUCLEOTIDE SEQUENCE</scope>
    <source>
        <strain evidence="1">N11-34</strain>
    </source>
</reference>
<gene>
    <name evidence="1" type="ORF">TPA0910_30480</name>
</gene>
<keyword evidence="2" id="KW-1185">Reference proteome</keyword>
<evidence type="ECO:0008006" key="3">
    <source>
        <dbReference type="Google" id="ProtNLM"/>
    </source>
</evidence>
<dbReference type="Proteomes" id="UP001054854">
    <property type="component" value="Unassembled WGS sequence"/>
</dbReference>
<sequence length="87" mass="9478">MAFAFWALRGSCLSASGVCSPVRDVCRPRTTEFVRPDPRAPLVAEPQGLAAEIVFQRKVARAINDSPTVTAVLTRTLHSRPTTQEPT</sequence>